<proteinExistence type="predicted"/>
<gene>
    <name evidence="1" type="ORF">C7459_12414</name>
</gene>
<sequence length="100" mass="11205">MVLFCISKLQRQAQYAYGQAEANRKRAFAHAFRSAEGSAAVREAIAETATTDFRYIESASEAELIEWKSAFYAMQELINAKKQTLHVLNRELGFGNGVGR</sequence>
<dbReference type="Proteomes" id="UP000245634">
    <property type="component" value="Unassembled WGS sequence"/>
</dbReference>
<accession>A0A316D551</accession>
<keyword evidence="2" id="KW-1185">Reference proteome</keyword>
<evidence type="ECO:0000313" key="1">
    <source>
        <dbReference type="EMBL" id="PWK05265.1"/>
    </source>
</evidence>
<protein>
    <submittedName>
        <fullName evidence="1">Uncharacterized protein</fullName>
    </submittedName>
</protein>
<comment type="caution">
    <text evidence="1">The sequence shown here is derived from an EMBL/GenBank/DDBJ whole genome shotgun (WGS) entry which is preliminary data.</text>
</comment>
<organism evidence="1 2">
    <name type="scientific">Tumebacillus permanentifrigoris</name>
    <dbReference type="NCBI Taxonomy" id="378543"/>
    <lineage>
        <taxon>Bacteria</taxon>
        <taxon>Bacillati</taxon>
        <taxon>Bacillota</taxon>
        <taxon>Bacilli</taxon>
        <taxon>Bacillales</taxon>
        <taxon>Alicyclobacillaceae</taxon>
        <taxon>Tumebacillus</taxon>
    </lineage>
</organism>
<dbReference type="AlphaFoldDB" id="A0A316D551"/>
<evidence type="ECO:0000313" key="2">
    <source>
        <dbReference type="Proteomes" id="UP000245634"/>
    </source>
</evidence>
<reference evidence="1 2" key="1">
    <citation type="submission" date="2018-05" db="EMBL/GenBank/DDBJ databases">
        <title>Genomic Encyclopedia of Type Strains, Phase IV (KMG-IV): sequencing the most valuable type-strain genomes for metagenomic binning, comparative biology and taxonomic classification.</title>
        <authorList>
            <person name="Goeker M."/>
        </authorList>
    </citation>
    <scope>NUCLEOTIDE SEQUENCE [LARGE SCALE GENOMIC DNA]</scope>
    <source>
        <strain evidence="1 2">DSM 18773</strain>
    </source>
</reference>
<dbReference type="EMBL" id="QGGL01000024">
    <property type="protein sequence ID" value="PWK05265.1"/>
    <property type="molecule type" value="Genomic_DNA"/>
</dbReference>
<name>A0A316D551_9BACL</name>